<evidence type="ECO:0000313" key="3">
    <source>
        <dbReference type="Proteomes" id="UP000243606"/>
    </source>
</evidence>
<keyword evidence="1" id="KW-0812">Transmembrane</keyword>
<name>A0A1I3P197_9PSED</name>
<keyword evidence="1" id="KW-1133">Transmembrane helix</keyword>
<evidence type="ECO:0000313" key="2">
    <source>
        <dbReference type="EMBL" id="SFJ15147.1"/>
    </source>
</evidence>
<dbReference type="RefSeq" id="WP_090244360.1">
    <property type="nucleotide sequence ID" value="NZ_FOQL01000006.1"/>
</dbReference>
<keyword evidence="1" id="KW-0472">Membrane</keyword>
<dbReference type="OrthoDB" id="5919045at2"/>
<dbReference type="Proteomes" id="UP000243606">
    <property type="component" value="Unassembled WGS sequence"/>
</dbReference>
<feature type="transmembrane region" description="Helical" evidence="1">
    <location>
        <begin position="6"/>
        <end position="30"/>
    </location>
</feature>
<protein>
    <submittedName>
        <fullName evidence="2">Uncharacterized protein</fullName>
    </submittedName>
</protein>
<accession>A0A1I3P197</accession>
<feature type="transmembrane region" description="Helical" evidence="1">
    <location>
        <begin position="162"/>
        <end position="182"/>
    </location>
</feature>
<dbReference type="AlphaFoldDB" id="A0A1I3P197"/>
<gene>
    <name evidence="2" type="ORF">SAMN05216206_3545</name>
</gene>
<proteinExistence type="predicted"/>
<keyword evidence="3" id="KW-1185">Reference proteome</keyword>
<sequence>MPIPREYLPFITPITVAIIAGSISFVVTILSKDQKTSEFRQAWIDALRSEISELLSISHTLISMLNLKKEFGETEEQIMQYFYSMQTDIVKCENLTTKIRLRLNPKEHKKLLSMLNTLEENTSNFVSPSENQILFNSAVIESQRILKKEWSRVKSGELAFRILKYSSLFVLIASLTFAALYANDHLSITYVP</sequence>
<evidence type="ECO:0000256" key="1">
    <source>
        <dbReference type="SAM" id="Phobius"/>
    </source>
</evidence>
<reference evidence="3" key="1">
    <citation type="submission" date="2016-10" db="EMBL/GenBank/DDBJ databases">
        <authorList>
            <person name="Varghese N."/>
            <person name="Submissions S."/>
        </authorList>
    </citation>
    <scope>NUCLEOTIDE SEQUENCE [LARGE SCALE GENOMIC DNA]</scope>
    <source>
        <strain evidence="3">LMG 24016</strain>
    </source>
</reference>
<dbReference type="EMBL" id="FOQL01000006">
    <property type="protein sequence ID" value="SFJ15147.1"/>
    <property type="molecule type" value="Genomic_DNA"/>
</dbReference>
<organism evidence="2 3">
    <name type="scientific">Pseudomonas guineae</name>
    <dbReference type="NCBI Taxonomy" id="425504"/>
    <lineage>
        <taxon>Bacteria</taxon>
        <taxon>Pseudomonadati</taxon>
        <taxon>Pseudomonadota</taxon>
        <taxon>Gammaproteobacteria</taxon>
        <taxon>Pseudomonadales</taxon>
        <taxon>Pseudomonadaceae</taxon>
        <taxon>Pseudomonas</taxon>
    </lineage>
</organism>